<evidence type="ECO:0000313" key="2">
    <source>
        <dbReference type="EMBL" id="GAQ92740.1"/>
    </source>
</evidence>
<protein>
    <recommendedName>
        <fullName evidence="4">DUF3987 domain-containing protein</fullName>
    </recommendedName>
</protein>
<evidence type="ECO:0000313" key="3">
    <source>
        <dbReference type="Proteomes" id="UP000054558"/>
    </source>
</evidence>
<dbReference type="Proteomes" id="UP000054558">
    <property type="component" value="Unassembled WGS sequence"/>
</dbReference>
<evidence type="ECO:0008006" key="4">
    <source>
        <dbReference type="Google" id="ProtNLM"/>
    </source>
</evidence>
<accession>A0A1Y1IPF8</accession>
<gene>
    <name evidence="2" type="ORF">KFL_011160020</name>
</gene>
<sequence>MPSKRSSFGDQGCNPNQCRAVCLIVDDENAKSSFPPEVLKMLHRMGKRIGVSAWMLMVPMTSCASYFLGPNALVEVDGVDWKSNLIHWGFCVGPSGFGKSQAYQKISKNIDVVERIINDEIMEHILKDLDRQVYKEGSSEFEKLMSEIKFLKVKMDGAMLDAYKKGNSDRVRALQLKGGSAWTRELVDDKCESKTCEYTHVCIGGFTQPEPLHREISKTPNDGLMNRYQTAFPPPEFPDFSQLCIGSDEQQVVDEDNDLMQKLMYRLYWLTHSLDEDKGKTIFKLTGAARDVFGQGFDSIQAVLRQLYDKDLLHKAGIISKTKGEVLQISAIFRAMSLVLEPSYLTQGEQPESLLITEDDVRQAWNFVNLTTRQRIEFENDKEVIKVCSKVLGWKPLGLRVEEDEEEDDDDEEDDNTNMDALSPLDRTAKRLFKTFRDETISRIEVSRKRTFGNNNQIMDVLNYISSKDDNGVHYFGSVEETVKGQISKLKQEVFSKLIPKSEEENIDLINNLSRIGMTLDAFLPSRARKNMKKGSPNNSDNSDPGNTSSHASDGQELEMEEA</sequence>
<feature type="region of interest" description="Disordered" evidence="1">
    <location>
        <begin position="529"/>
        <end position="563"/>
    </location>
</feature>
<evidence type="ECO:0000256" key="1">
    <source>
        <dbReference type="SAM" id="MobiDB-lite"/>
    </source>
</evidence>
<name>A0A1Y1IPF8_KLENI</name>
<proteinExistence type="predicted"/>
<keyword evidence="3" id="KW-1185">Reference proteome</keyword>
<feature type="region of interest" description="Disordered" evidence="1">
    <location>
        <begin position="402"/>
        <end position="422"/>
    </location>
</feature>
<dbReference type="EMBL" id="DF238065">
    <property type="protein sequence ID" value="GAQ92740.1"/>
    <property type="molecule type" value="Genomic_DNA"/>
</dbReference>
<dbReference type="Pfam" id="PF13148">
    <property type="entry name" value="DUF3987"/>
    <property type="match status" value="1"/>
</dbReference>
<reference evidence="2 3" key="1">
    <citation type="journal article" date="2014" name="Nat. Commun.">
        <title>Klebsormidium flaccidum genome reveals primary factors for plant terrestrial adaptation.</title>
        <authorList>
            <person name="Hori K."/>
            <person name="Maruyama F."/>
            <person name="Fujisawa T."/>
            <person name="Togashi T."/>
            <person name="Yamamoto N."/>
            <person name="Seo M."/>
            <person name="Sato S."/>
            <person name="Yamada T."/>
            <person name="Mori H."/>
            <person name="Tajima N."/>
            <person name="Moriyama T."/>
            <person name="Ikeuchi M."/>
            <person name="Watanabe M."/>
            <person name="Wada H."/>
            <person name="Kobayashi K."/>
            <person name="Saito M."/>
            <person name="Masuda T."/>
            <person name="Sasaki-Sekimoto Y."/>
            <person name="Mashiguchi K."/>
            <person name="Awai K."/>
            <person name="Shimojima M."/>
            <person name="Masuda S."/>
            <person name="Iwai M."/>
            <person name="Nobusawa T."/>
            <person name="Narise T."/>
            <person name="Kondo S."/>
            <person name="Saito H."/>
            <person name="Sato R."/>
            <person name="Murakawa M."/>
            <person name="Ihara Y."/>
            <person name="Oshima-Yamada Y."/>
            <person name="Ohtaka K."/>
            <person name="Satoh M."/>
            <person name="Sonobe K."/>
            <person name="Ishii M."/>
            <person name="Ohtani R."/>
            <person name="Kanamori-Sato M."/>
            <person name="Honoki R."/>
            <person name="Miyazaki D."/>
            <person name="Mochizuki H."/>
            <person name="Umetsu J."/>
            <person name="Higashi K."/>
            <person name="Shibata D."/>
            <person name="Kamiya Y."/>
            <person name="Sato N."/>
            <person name="Nakamura Y."/>
            <person name="Tabata S."/>
            <person name="Ida S."/>
            <person name="Kurokawa K."/>
            <person name="Ohta H."/>
        </authorList>
    </citation>
    <scope>NUCLEOTIDE SEQUENCE [LARGE SCALE GENOMIC DNA]</scope>
    <source>
        <strain evidence="2 3">NIES-2285</strain>
    </source>
</reference>
<feature type="compositionally biased region" description="Low complexity" evidence="1">
    <location>
        <begin position="535"/>
        <end position="550"/>
    </location>
</feature>
<organism evidence="2 3">
    <name type="scientific">Klebsormidium nitens</name>
    <name type="common">Green alga</name>
    <name type="synonym">Ulothrix nitens</name>
    <dbReference type="NCBI Taxonomy" id="105231"/>
    <lineage>
        <taxon>Eukaryota</taxon>
        <taxon>Viridiplantae</taxon>
        <taxon>Streptophyta</taxon>
        <taxon>Klebsormidiophyceae</taxon>
        <taxon>Klebsormidiales</taxon>
        <taxon>Klebsormidiaceae</taxon>
        <taxon>Klebsormidium</taxon>
    </lineage>
</organism>
<dbReference type="InterPro" id="IPR025048">
    <property type="entry name" value="DUF3987"/>
</dbReference>
<dbReference type="AlphaFoldDB" id="A0A1Y1IPF8"/>
<feature type="compositionally biased region" description="Acidic residues" evidence="1">
    <location>
        <begin position="402"/>
        <end position="417"/>
    </location>
</feature>